<evidence type="ECO:0000313" key="2">
    <source>
        <dbReference type="EMBL" id="KAF5880179.1"/>
    </source>
</evidence>
<comment type="caution">
    <text evidence="2">The sequence shown here is derived from an EMBL/GenBank/DDBJ whole genome shotgun (WGS) entry which is preliminary data.</text>
</comment>
<keyword evidence="2" id="KW-0808">Transferase</keyword>
<organism evidence="2 3">
    <name type="scientific">Clarias magur</name>
    <name type="common">Asian catfish</name>
    <name type="synonym">Macropteronotus magur</name>
    <dbReference type="NCBI Taxonomy" id="1594786"/>
    <lineage>
        <taxon>Eukaryota</taxon>
        <taxon>Metazoa</taxon>
        <taxon>Chordata</taxon>
        <taxon>Craniata</taxon>
        <taxon>Vertebrata</taxon>
        <taxon>Euteleostomi</taxon>
        <taxon>Actinopterygii</taxon>
        <taxon>Neopterygii</taxon>
        <taxon>Teleostei</taxon>
        <taxon>Ostariophysi</taxon>
        <taxon>Siluriformes</taxon>
        <taxon>Clariidae</taxon>
        <taxon>Clarias</taxon>
    </lineage>
</organism>
<evidence type="ECO:0000256" key="1">
    <source>
        <dbReference type="SAM" id="Phobius"/>
    </source>
</evidence>
<keyword evidence="1" id="KW-0472">Membrane</keyword>
<name>A0A8J4T9X8_CLAMG</name>
<keyword evidence="3" id="KW-1185">Reference proteome</keyword>
<accession>A0A8J4T9X8</accession>
<dbReference type="Proteomes" id="UP000727407">
    <property type="component" value="Unassembled WGS sequence"/>
</dbReference>
<gene>
    <name evidence="2" type="primary">aceK</name>
    <name evidence="2" type="ORF">DAT39_023320</name>
</gene>
<dbReference type="GO" id="GO:0016301">
    <property type="term" value="F:kinase activity"/>
    <property type="evidence" value="ECO:0007669"/>
    <property type="project" value="UniProtKB-KW"/>
</dbReference>
<keyword evidence="1" id="KW-1133">Transmembrane helix</keyword>
<keyword evidence="2" id="KW-0418">Kinase</keyword>
<protein>
    <submittedName>
        <fullName evidence="2">Isocitrate dehydrogenase kinase/phosphatase</fullName>
    </submittedName>
</protein>
<dbReference type="EMBL" id="QNUK01001595">
    <property type="protein sequence ID" value="KAF5880179.1"/>
    <property type="molecule type" value="Genomic_DNA"/>
</dbReference>
<feature type="transmembrane region" description="Helical" evidence="1">
    <location>
        <begin position="53"/>
        <end position="75"/>
    </location>
</feature>
<reference evidence="2" key="1">
    <citation type="submission" date="2020-07" db="EMBL/GenBank/DDBJ databases">
        <title>Clarias magur genome sequencing, assembly and annotation.</title>
        <authorList>
            <person name="Kushwaha B."/>
            <person name="Kumar R."/>
            <person name="Das P."/>
            <person name="Joshi C.G."/>
            <person name="Kumar D."/>
            <person name="Nagpure N.S."/>
            <person name="Pandey M."/>
            <person name="Agarwal S."/>
            <person name="Srivastava S."/>
            <person name="Singh M."/>
            <person name="Sahoo L."/>
            <person name="Jayasankar P."/>
            <person name="Meher P.K."/>
            <person name="Koringa P.G."/>
            <person name="Iquebal M.A."/>
            <person name="Das S.P."/>
            <person name="Bit A."/>
            <person name="Patnaik S."/>
            <person name="Patel N."/>
            <person name="Shah T.M."/>
            <person name="Hinsu A."/>
            <person name="Jena J.K."/>
        </authorList>
    </citation>
    <scope>NUCLEOTIDE SEQUENCE</scope>
    <source>
        <strain evidence="2">CIFAMagur01</strain>
        <tissue evidence="2">Testis</tissue>
    </source>
</reference>
<sequence>ITCILTYKASAASDHIKPGLAVLIVSTLTLITFCATAGVTIVFETATSNFNGYIPLSASLISLRTITDPLLCVLVSKEQFRLYKKTNTHTEEQ</sequence>
<keyword evidence="1" id="KW-0812">Transmembrane</keyword>
<feature type="transmembrane region" description="Helical" evidence="1">
    <location>
        <begin position="20"/>
        <end position="41"/>
    </location>
</feature>
<proteinExistence type="predicted"/>
<feature type="non-terminal residue" evidence="2">
    <location>
        <position position="1"/>
    </location>
</feature>
<dbReference type="AlphaFoldDB" id="A0A8J4T9X8"/>
<evidence type="ECO:0000313" key="3">
    <source>
        <dbReference type="Proteomes" id="UP000727407"/>
    </source>
</evidence>
<dbReference type="OrthoDB" id="8964729at2759"/>